<feature type="transmembrane region" description="Helical" evidence="9">
    <location>
        <begin position="153"/>
        <end position="171"/>
    </location>
</feature>
<dbReference type="Pfam" id="PF05525">
    <property type="entry name" value="Branch_AA_trans"/>
    <property type="match status" value="1"/>
</dbReference>
<reference evidence="10 11" key="1">
    <citation type="submission" date="2017-01" db="EMBL/GenBank/DDBJ databases">
        <title>Complete Genome Sequence of Dolosigranulum pigrum isolated from a Patient with interstitial lung disease.</title>
        <authorList>
            <person name="Mukhopadhyay R."/>
            <person name="Joaquin J."/>
            <person name="Hogue R."/>
            <person name="Fitzgerald S."/>
            <person name="Jospin G."/>
            <person name="Eisen J.A."/>
            <person name="Chaturvedi V."/>
        </authorList>
    </citation>
    <scope>NUCLEOTIDE SEQUENCE [LARGE SCALE GENOMIC DNA]</scope>
    <source>
        <strain evidence="10 11">15S00348</strain>
    </source>
</reference>
<feature type="transmembrane region" description="Helical" evidence="9">
    <location>
        <begin position="12"/>
        <end position="32"/>
    </location>
</feature>
<feature type="transmembrane region" description="Helical" evidence="9">
    <location>
        <begin position="424"/>
        <end position="446"/>
    </location>
</feature>
<dbReference type="GO" id="GO:0015818">
    <property type="term" value="P:isoleucine transport"/>
    <property type="evidence" value="ECO:0007669"/>
    <property type="project" value="TreeGrafter"/>
</dbReference>
<comment type="subcellular location">
    <subcellularLocation>
        <location evidence="1 9">Cell membrane</location>
        <topology evidence="1 9">Multi-pass membrane protein</topology>
    </subcellularLocation>
</comment>
<evidence type="ECO:0000256" key="7">
    <source>
        <dbReference type="ARBA" id="ARBA00022989"/>
    </source>
</evidence>
<keyword evidence="5 9" id="KW-0812">Transmembrane</keyword>
<keyword evidence="6 9" id="KW-0029">Amino-acid transport</keyword>
<feature type="transmembrane region" description="Helical" evidence="9">
    <location>
        <begin position="44"/>
        <end position="66"/>
    </location>
</feature>
<dbReference type="PANTHER" id="PTHR30588:SF0">
    <property type="entry name" value="BRANCHED-CHAIN AMINO ACID PERMEASE BRNQ"/>
    <property type="match status" value="1"/>
</dbReference>
<dbReference type="InterPro" id="IPR004685">
    <property type="entry name" value="Brnchd-chn_aa_trnsp_Livcs"/>
</dbReference>
<dbReference type="EMBL" id="MUYF01000003">
    <property type="protein sequence ID" value="OOL80737.1"/>
    <property type="molecule type" value="Genomic_DNA"/>
</dbReference>
<dbReference type="Proteomes" id="UP000190409">
    <property type="component" value="Unassembled WGS sequence"/>
</dbReference>
<evidence type="ECO:0000313" key="11">
    <source>
        <dbReference type="Proteomes" id="UP000190409"/>
    </source>
</evidence>
<evidence type="ECO:0000256" key="1">
    <source>
        <dbReference type="ARBA" id="ARBA00004651"/>
    </source>
</evidence>
<dbReference type="PANTHER" id="PTHR30588">
    <property type="entry name" value="BRANCHED-CHAIN AMINO ACID TRANSPORT SYSTEM 2 CARRIER PROTEIN"/>
    <property type="match status" value="1"/>
</dbReference>
<dbReference type="GO" id="GO:0015820">
    <property type="term" value="P:L-leucine transport"/>
    <property type="evidence" value="ECO:0007669"/>
    <property type="project" value="TreeGrafter"/>
</dbReference>
<keyword evidence="4" id="KW-1003">Cell membrane</keyword>
<evidence type="ECO:0000256" key="6">
    <source>
        <dbReference type="ARBA" id="ARBA00022970"/>
    </source>
</evidence>
<evidence type="ECO:0000256" key="2">
    <source>
        <dbReference type="ARBA" id="ARBA00008540"/>
    </source>
</evidence>
<evidence type="ECO:0000313" key="10">
    <source>
        <dbReference type="EMBL" id="OOL80737.1"/>
    </source>
</evidence>
<dbReference type="AlphaFoldDB" id="A0A1S8KLW6"/>
<evidence type="ECO:0000256" key="9">
    <source>
        <dbReference type="RuleBase" id="RU362122"/>
    </source>
</evidence>
<sequence length="464" mass="50102">MEQKLSTKHYITIGVMLFGMFFGAGNLIFPIFMGQNAGANFSQATLGFIITGVIVPFLGIVALGVSRKESVFEMASKVHPIFGYIFTVALYMTIGPLFAIPRLATVPFEISMTPFVPDSAETLGLAIFSILFFAVSLFMSLNPTKILTYVGKWLTPAFLVVLAILFLTAIFNPMGEATSTMAVDKYIEQPFFTGFLEGYNTMDALASLAFGVVVINTIKQLGVSEPKEMAISLTKSGVISLLLMAVIYWAMAFVGASSVSTLGMFENGGLALGAVNRHYFGGAGNILLALMVILACVKTSVGLTVAISESFVEMFPNSFSYKTWVVLVSLLAGGLANIGLTNVIAFAVPVLMFLYPLAITLIFVALLSRLFNDSPIVYIGTILFVLPISLLDGIRAALGTVASLENYTATLQPFFNASDRVVPFMAYGMGWVVPAVIGFVLSYVLYMTMSPRLKRVDRHHSTAE</sequence>
<feature type="transmembrane region" description="Helical" evidence="9">
    <location>
        <begin position="239"/>
        <end position="265"/>
    </location>
</feature>
<gene>
    <name evidence="10" type="ORF">BWX42_02120</name>
</gene>
<feature type="transmembrane region" description="Helical" evidence="9">
    <location>
        <begin position="78"/>
        <end position="100"/>
    </location>
</feature>
<feature type="transmembrane region" description="Helical" evidence="9">
    <location>
        <begin position="199"/>
        <end position="218"/>
    </location>
</feature>
<protein>
    <recommendedName>
        <fullName evidence="9">Branched-chain amino acid transport system carrier protein</fullName>
    </recommendedName>
</protein>
<organism evidence="10 11">
    <name type="scientific">Dolosigranulum pigrum</name>
    <dbReference type="NCBI Taxonomy" id="29394"/>
    <lineage>
        <taxon>Bacteria</taxon>
        <taxon>Bacillati</taxon>
        <taxon>Bacillota</taxon>
        <taxon>Bacilli</taxon>
        <taxon>Lactobacillales</taxon>
        <taxon>Carnobacteriaceae</taxon>
        <taxon>Dolosigranulum</taxon>
    </lineage>
</organism>
<dbReference type="GO" id="GO:0005886">
    <property type="term" value="C:plasma membrane"/>
    <property type="evidence" value="ECO:0007669"/>
    <property type="project" value="UniProtKB-SubCell"/>
</dbReference>
<evidence type="ECO:0000256" key="8">
    <source>
        <dbReference type="ARBA" id="ARBA00023136"/>
    </source>
</evidence>
<comment type="function">
    <text evidence="9">Component of the transport system for branched-chain amino acids.</text>
</comment>
<dbReference type="GO" id="GO:0015188">
    <property type="term" value="F:L-isoleucine transmembrane transporter activity"/>
    <property type="evidence" value="ECO:0007669"/>
    <property type="project" value="TreeGrafter"/>
</dbReference>
<keyword evidence="3 9" id="KW-0813">Transport</keyword>
<comment type="similarity">
    <text evidence="2 9">Belongs to the branched chain amino acid transporter family.</text>
</comment>
<proteinExistence type="inferred from homology"/>
<feature type="transmembrane region" description="Helical" evidence="9">
    <location>
        <begin position="376"/>
        <end position="404"/>
    </location>
</feature>
<evidence type="ECO:0000256" key="4">
    <source>
        <dbReference type="ARBA" id="ARBA00022475"/>
    </source>
</evidence>
<evidence type="ECO:0000256" key="5">
    <source>
        <dbReference type="ARBA" id="ARBA00022692"/>
    </source>
</evidence>
<dbReference type="NCBIfam" id="TIGR00796">
    <property type="entry name" value="livcs"/>
    <property type="match status" value="1"/>
</dbReference>
<comment type="caution">
    <text evidence="10">The sequence shown here is derived from an EMBL/GenBank/DDBJ whole genome shotgun (WGS) entry which is preliminary data.</text>
</comment>
<dbReference type="GO" id="GO:0005304">
    <property type="term" value="F:L-valine transmembrane transporter activity"/>
    <property type="evidence" value="ECO:0007669"/>
    <property type="project" value="TreeGrafter"/>
</dbReference>
<evidence type="ECO:0000256" key="3">
    <source>
        <dbReference type="ARBA" id="ARBA00022448"/>
    </source>
</evidence>
<dbReference type="RefSeq" id="WP_077862270.1">
    <property type="nucleotide sequence ID" value="NZ_CALUAQ010000001.1"/>
</dbReference>
<accession>A0A1S8KLW6</accession>
<keyword evidence="7 9" id="KW-1133">Transmembrane helix</keyword>
<feature type="transmembrane region" description="Helical" evidence="9">
    <location>
        <begin position="285"/>
        <end position="307"/>
    </location>
</feature>
<keyword evidence="8 9" id="KW-0472">Membrane</keyword>
<feature type="transmembrane region" description="Helical" evidence="9">
    <location>
        <begin position="319"/>
        <end position="338"/>
    </location>
</feature>
<feature type="transmembrane region" description="Helical" evidence="9">
    <location>
        <begin position="344"/>
        <end position="367"/>
    </location>
</feature>
<dbReference type="GO" id="GO:0015190">
    <property type="term" value="F:L-leucine transmembrane transporter activity"/>
    <property type="evidence" value="ECO:0007669"/>
    <property type="project" value="TreeGrafter"/>
</dbReference>
<name>A0A1S8KLW6_9LACT</name>
<feature type="transmembrane region" description="Helical" evidence="9">
    <location>
        <begin position="120"/>
        <end position="141"/>
    </location>
</feature>